<evidence type="ECO:0000313" key="2">
    <source>
        <dbReference type="Proteomes" id="UP000269015"/>
    </source>
</evidence>
<organism evidence="1 2">
    <name type="scientific">Chryseobacterium indologenes</name>
    <name type="common">Flavobacterium indologenes</name>
    <dbReference type="NCBI Taxonomy" id="253"/>
    <lineage>
        <taxon>Bacteria</taxon>
        <taxon>Pseudomonadati</taxon>
        <taxon>Bacteroidota</taxon>
        <taxon>Flavobacteriia</taxon>
        <taxon>Flavobacteriales</taxon>
        <taxon>Weeksellaceae</taxon>
        <taxon>Chryseobacterium group</taxon>
        <taxon>Chryseobacterium</taxon>
    </lineage>
</organism>
<evidence type="ECO:0000313" key="1">
    <source>
        <dbReference type="EMBL" id="AZB19195.1"/>
    </source>
</evidence>
<protein>
    <submittedName>
        <fullName evidence="1">Uncharacterized protein</fullName>
    </submittedName>
</protein>
<sequence length="455" mass="53636">MLFLSAQPDDIYFIWQLEVLIRNLSQLGISKKDIHIVIGFNPVIGLKKEFNQFVQDNHTFASFFLYPDTRSRDQYISTIRPHLLTKHWEQFPSLNNRIIFYHDSDIIFSRIPSVETDEINYVSDTRSYLDSNYVVKSTNKKILKKMCSIVGISEDTVIENDSHTGGAQYLLKHITKEFWEKVYEDSESIFCLLEGFNNDEQQKLISNPEYMPKKVQAWCADMWAVLYNLWYFNKKVQIHPELDFCWPTDPIHDYHEKAILHYSGSHQERELFFYKRDYIQYAPWYDNNLYAIPDTNCSYPLVKHIKMRKQELDRDRIELRNSLFVIENTTESTFNKIKAYLLKHLDTEVIDAAEFSGDNREKTTIRIPGPVLIPIVSIMKIVEFPYTYYQFPVYYKIDQLFDTAFSKVLDGDILTQNIGKFSRYETATTIQKAEGSTTTGFQSLIQLEDPIFLLL</sequence>
<accession>A0AAD1DVU3</accession>
<dbReference type="EMBL" id="CP033930">
    <property type="protein sequence ID" value="AZB19195.1"/>
    <property type="molecule type" value="Genomic_DNA"/>
</dbReference>
<name>A0AAD1DVU3_CHRID</name>
<dbReference type="AlphaFoldDB" id="A0AAD1DVU3"/>
<reference evidence="1 2" key="1">
    <citation type="submission" date="2018-11" db="EMBL/GenBank/DDBJ databases">
        <title>Proposal to divide the Flavobacteriaceae and reorganize its genera based on Amino Acid Identity values calculated from whole genome sequences.</title>
        <authorList>
            <person name="Nicholson A.C."/>
            <person name="Gulvik C.A."/>
            <person name="Whitney A.M."/>
            <person name="Humrighouse B.W."/>
            <person name="Bell M."/>
            <person name="Holmes B."/>
            <person name="Steigerwalt A.G."/>
            <person name="Villarma A."/>
            <person name="Sheth M."/>
            <person name="Batra D."/>
            <person name="Pryor J."/>
            <person name="Bernardet J.-F."/>
            <person name="Hugo C."/>
            <person name="Kampfer P."/>
            <person name="Newman J."/>
            <person name="McQuiston J.R."/>
        </authorList>
    </citation>
    <scope>NUCLEOTIDE SEQUENCE [LARGE SCALE GENOMIC DNA]</scope>
    <source>
        <strain evidence="1 2">H5559</strain>
    </source>
</reference>
<proteinExistence type="predicted"/>
<gene>
    <name evidence="1" type="ORF">EG352_16140</name>
</gene>
<dbReference type="Proteomes" id="UP000269015">
    <property type="component" value="Chromosome"/>
</dbReference>